<sequence>MKSIIASAAIVAVASAFTQPVQPPTYGSLLLPDSSTPVTTGQTFNIKWTPKASDTTETVSLVLCNGPSSNCVLQSTAIVEGIPATAGTYAWDVPCSLPSGEQNTATGYGMLIIVDQTGEFQYSMQFSVNAGSCSSSTTTTTSAVTTTSKSSSTTSSASKSTTSASGKPSSSPTSSGWYQWSTSANSTSSSVPAYTASSSKPAGTTAPAYTTSAAWTTSAVVPSTSVAAVTTSPSPKPYTGAAAVPTAFANVAGVVGAAVLGMMAL</sequence>
<evidence type="ECO:0000313" key="1">
    <source>
        <dbReference type="EMBL" id="KAJ9653567.1"/>
    </source>
</evidence>
<evidence type="ECO:0000313" key="2">
    <source>
        <dbReference type="Proteomes" id="UP001172386"/>
    </source>
</evidence>
<dbReference type="EMBL" id="JAPDRQ010000150">
    <property type="protein sequence ID" value="KAJ9653567.1"/>
    <property type="molecule type" value="Genomic_DNA"/>
</dbReference>
<dbReference type="Proteomes" id="UP001172386">
    <property type="component" value="Unassembled WGS sequence"/>
</dbReference>
<protein>
    <submittedName>
        <fullName evidence="1">Uncharacterized protein</fullName>
    </submittedName>
</protein>
<comment type="caution">
    <text evidence="1">The sequence shown here is derived from an EMBL/GenBank/DDBJ whole genome shotgun (WGS) entry which is preliminary data.</text>
</comment>
<name>A0ACC3A0H8_9EURO</name>
<keyword evidence="2" id="KW-1185">Reference proteome</keyword>
<accession>A0ACC3A0H8</accession>
<organism evidence="1 2">
    <name type="scientific">Neophaeococcomyces mojaviensis</name>
    <dbReference type="NCBI Taxonomy" id="3383035"/>
    <lineage>
        <taxon>Eukaryota</taxon>
        <taxon>Fungi</taxon>
        <taxon>Dikarya</taxon>
        <taxon>Ascomycota</taxon>
        <taxon>Pezizomycotina</taxon>
        <taxon>Eurotiomycetes</taxon>
        <taxon>Chaetothyriomycetidae</taxon>
        <taxon>Chaetothyriales</taxon>
        <taxon>Chaetothyriales incertae sedis</taxon>
        <taxon>Neophaeococcomyces</taxon>
    </lineage>
</organism>
<gene>
    <name evidence="1" type="ORF">H2198_007288</name>
</gene>
<reference evidence="1" key="1">
    <citation type="submission" date="2022-10" db="EMBL/GenBank/DDBJ databases">
        <title>Culturing micro-colonial fungi from biological soil crusts in the Mojave desert and describing Neophaeococcomyces mojavensis, and introducing the new genera and species Taxawa tesnikishii.</title>
        <authorList>
            <person name="Kurbessoian T."/>
            <person name="Stajich J.E."/>
        </authorList>
    </citation>
    <scope>NUCLEOTIDE SEQUENCE</scope>
    <source>
        <strain evidence="1">JES_112</strain>
    </source>
</reference>
<proteinExistence type="predicted"/>